<dbReference type="SUPFAM" id="SSF56112">
    <property type="entry name" value="Protein kinase-like (PK-like)"/>
    <property type="match status" value="1"/>
</dbReference>
<organism evidence="2 4">
    <name type="scientific">Candidatus Chlorohelix allophototropha</name>
    <dbReference type="NCBI Taxonomy" id="3003348"/>
    <lineage>
        <taxon>Bacteria</taxon>
        <taxon>Bacillati</taxon>
        <taxon>Chloroflexota</taxon>
        <taxon>Chloroflexia</taxon>
        <taxon>Candidatus Chloroheliales</taxon>
        <taxon>Candidatus Chloroheliaceae</taxon>
        <taxon>Candidatus Chlorohelix</taxon>
    </lineage>
</organism>
<protein>
    <submittedName>
        <fullName evidence="2">Phosphotransferase family protein</fullName>
    </submittedName>
</protein>
<dbReference type="EMBL" id="CP128400">
    <property type="protein sequence ID" value="WJW68053.1"/>
    <property type="molecule type" value="Genomic_DNA"/>
</dbReference>
<keyword evidence="5" id="KW-1185">Reference proteome</keyword>
<dbReference type="EMBL" id="JACATZ010000003">
    <property type="protein sequence ID" value="NWJ48113.1"/>
    <property type="molecule type" value="Genomic_DNA"/>
</dbReference>
<evidence type="ECO:0000313" key="4">
    <source>
        <dbReference type="Proteomes" id="UP000521676"/>
    </source>
</evidence>
<dbReference type="PANTHER" id="PTHR47829">
    <property type="entry name" value="HYDROLASE, PUTATIVE (AFU_ORTHOLOGUE AFUA_1G12880)-RELATED"/>
    <property type="match status" value="1"/>
</dbReference>
<dbReference type="RefSeq" id="WP_341469957.1">
    <property type="nucleotide sequence ID" value="NZ_CP128400.1"/>
</dbReference>
<evidence type="ECO:0000259" key="1">
    <source>
        <dbReference type="Pfam" id="PF01636"/>
    </source>
</evidence>
<accession>A0A8T7M7X7</accession>
<feature type="domain" description="Aminoglycoside phosphotransferase" evidence="1">
    <location>
        <begin position="30"/>
        <end position="253"/>
    </location>
</feature>
<proteinExistence type="predicted"/>
<dbReference type="Gene3D" id="3.30.200.20">
    <property type="entry name" value="Phosphorylase Kinase, domain 1"/>
    <property type="match status" value="1"/>
</dbReference>
<evidence type="ECO:0000313" key="2">
    <source>
        <dbReference type="EMBL" id="NWJ48113.1"/>
    </source>
</evidence>
<dbReference type="InterPro" id="IPR011009">
    <property type="entry name" value="Kinase-like_dom_sf"/>
</dbReference>
<dbReference type="InterPro" id="IPR052898">
    <property type="entry name" value="ACAD10-like"/>
</dbReference>
<dbReference type="Pfam" id="PF01636">
    <property type="entry name" value="APH"/>
    <property type="match status" value="1"/>
</dbReference>
<dbReference type="Proteomes" id="UP000521676">
    <property type="component" value="Unassembled WGS sequence"/>
</dbReference>
<evidence type="ECO:0000313" key="3">
    <source>
        <dbReference type="EMBL" id="WJW68053.1"/>
    </source>
</evidence>
<evidence type="ECO:0000313" key="5">
    <source>
        <dbReference type="Proteomes" id="UP001431572"/>
    </source>
</evidence>
<dbReference type="AlphaFoldDB" id="A0A8T7M7X7"/>
<gene>
    <name evidence="2" type="ORF">HXX08_19835</name>
    <name evidence="3" type="ORF">OZ401_003650</name>
</gene>
<dbReference type="Gene3D" id="3.90.1200.10">
    <property type="match status" value="1"/>
</dbReference>
<dbReference type="CDD" id="cd05154">
    <property type="entry name" value="ACAD10_11_N-like"/>
    <property type="match status" value="1"/>
</dbReference>
<reference evidence="2 4" key="1">
    <citation type="submission" date="2020-06" db="EMBL/GenBank/DDBJ databases">
        <title>Anoxygenic phototrophic Chloroflexota member uses a Type I reaction center.</title>
        <authorList>
            <person name="Tsuji J.M."/>
            <person name="Shaw N.A."/>
            <person name="Nagashima S."/>
            <person name="Venkiteswaran J."/>
            <person name="Schiff S.L."/>
            <person name="Hanada S."/>
            <person name="Tank M."/>
            <person name="Neufeld J.D."/>
        </authorList>
    </citation>
    <scope>NUCLEOTIDE SEQUENCE [LARGE SCALE GENOMIC DNA]</scope>
    <source>
        <strain evidence="2">L227-S17</strain>
    </source>
</reference>
<dbReference type="InterPro" id="IPR002575">
    <property type="entry name" value="Aminoglycoside_PTrfase"/>
</dbReference>
<dbReference type="Proteomes" id="UP001431572">
    <property type="component" value="Chromosome 2"/>
</dbReference>
<reference evidence="3" key="2">
    <citation type="journal article" date="2024" name="Nature">
        <title>Anoxygenic phototroph of the Chloroflexota uses a type I reaction centre.</title>
        <authorList>
            <person name="Tsuji J.M."/>
            <person name="Shaw N.A."/>
            <person name="Nagashima S."/>
            <person name="Venkiteswaran J.J."/>
            <person name="Schiff S.L."/>
            <person name="Watanabe T."/>
            <person name="Fukui M."/>
            <person name="Hanada S."/>
            <person name="Tank M."/>
            <person name="Neufeld J.D."/>
        </authorList>
    </citation>
    <scope>NUCLEOTIDE SEQUENCE</scope>
    <source>
        <strain evidence="3">L227-S17</strain>
    </source>
</reference>
<sequence length="346" mass="38736">MTTLPTLVDEVALRLWMQANVPGKDAPIIIQRIGEGHSNLTFLVKRGTEEFVLRRPPLPPYLPTAHDVIREWRVINGLKNSRVPVPEPVAACEDNNVIGAPFYVMKRVEGYVIRDKLPPEFDNDKSRLEISQELVRAVAELHSVDYHKVGLTNLGKPEGYIARQLKRWNGQLEGAYTRDLPDLIWVSEWLKEHLPDSPPSTLVHGDYRLDNVIIGKGQPARVIAILDWELATLGDPLADLGYLLSFWSNPGDPPIPFNLEMGQISVQPGFMNRHQAVEYYAELTGTKVGNLNFYVALAIWKLAIVLEGSYKRHKLGITDDPFFETLGEGVPALAKRARGVCEGAPI</sequence>
<dbReference type="InterPro" id="IPR041726">
    <property type="entry name" value="ACAD10_11_N"/>
</dbReference>
<name>A0A8T7M7X7_9CHLR</name>
<dbReference type="PANTHER" id="PTHR47829:SF1">
    <property type="entry name" value="HAD FAMILY PHOSPHATASE"/>
    <property type="match status" value="1"/>
</dbReference>